<comment type="caution">
    <text evidence="1">The sequence shown here is derived from an EMBL/GenBank/DDBJ whole genome shotgun (WGS) entry which is preliminary data.</text>
</comment>
<evidence type="ECO:0000313" key="1">
    <source>
        <dbReference type="EMBL" id="GMN28630.1"/>
    </source>
</evidence>
<organism evidence="1 2">
    <name type="scientific">Ficus carica</name>
    <name type="common">Common fig</name>
    <dbReference type="NCBI Taxonomy" id="3494"/>
    <lineage>
        <taxon>Eukaryota</taxon>
        <taxon>Viridiplantae</taxon>
        <taxon>Streptophyta</taxon>
        <taxon>Embryophyta</taxon>
        <taxon>Tracheophyta</taxon>
        <taxon>Spermatophyta</taxon>
        <taxon>Magnoliopsida</taxon>
        <taxon>eudicotyledons</taxon>
        <taxon>Gunneridae</taxon>
        <taxon>Pentapetalae</taxon>
        <taxon>rosids</taxon>
        <taxon>fabids</taxon>
        <taxon>Rosales</taxon>
        <taxon>Moraceae</taxon>
        <taxon>Ficeae</taxon>
        <taxon>Ficus</taxon>
    </lineage>
</organism>
<gene>
    <name evidence="1" type="ORF">TIFTF001_002121</name>
</gene>
<accession>A0AA88CRL3</accession>
<dbReference type="EMBL" id="BTGU01000002">
    <property type="protein sequence ID" value="GMN28630.1"/>
    <property type="molecule type" value="Genomic_DNA"/>
</dbReference>
<sequence>MGEMRYKRVIGNGMMKMRWQRSSRGGIRLNLKRFLVSSLRPKMVRLLRVLSRWRVKALQALKLNTRKNNNNSVRTSSKARLVASDYNCDHHRGFSCDHHRMRLTSLGRTNSFYAEAIADCLEFIKRSSISVDHHPNSLLLHSPPYD</sequence>
<protein>
    <submittedName>
        <fullName evidence="1">Uncharacterized protein</fullName>
    </submittedName>
</protein>
<keyword evidence="2" id="KW-1185">Reference proteome</keyword>
<dbReference type="Proteomes" id="UP001187192">
    <property type="component" value="Unassembled WGS sequence"/>
</dbReference>
<dbReference type="PANTHER" id="PTHR34996">
    <property type="entry name" value="OS06G0327400 PROTEIN"/>
    <property type="match status" value="1"/>
</dbReference>
<reference evidence="1" key="1">
    <citation type="submission" date="2023-07" db="EMBL/GenBank/DDBJ databases">
        <title>draft genome sequence of fig (Ficus carica).</title>
        <authorList>
            <person name="Takahashi T."/>
            <person name="Nishimura K."/>
        </authorList>
    </citation>
    <scope>NUCLEOTIDE SEQUENCE</scope>
</reference>
<evidence type="ECO:0000313" key="2">
    <source>
        <dbReference type="Proteomes" id="UP001187192"/>
    </source>
</evidence>
<dbReference type="AlphaFoldDB" id="A0AA88CRL3"/>
<dbReference type="PANTHER" id="PTHR34996:SF3">
    <property type="entry name" value="OS06G0327400 PROTEIN"/>
    <property type="match status" value="1"/>
</dbReference>
<proteinExistence type="predicted"/>
<name>A0AA88CRL3_FICCA</name>